<dbReference type="AlphaFoldDB" id="A0A8B8E9H1"/>
<dbReference type="PROSITE" id="PS51406">
    <property type="entry name" value="FIBRINOGEN_C_2"/>
    <property type="match status" value="2"/>
</dbReference>
<dbReference type="InterPro" id="IPR014716">
    <property type="entry name" value="Fibrinogen_a/b/g_C_1"/>
</dbReference>
<proteinExistence type="predicted"/>
<name>A0A8B8E9H1_CRAVI</name>
<dbReference type="PANTHER" id="PTHR19143:SF458">
    <property type="entry name" value="FIBRINOGEN C-TERMINAL DOMAIN-CONTAINING PROTEIN-RELATED"/>
    <property type="match status" value="1"/>
</dbReference>
<evidence type="ECO:0000313" key="5">
    <source>
        <dbReference type="RefSeq" id="XP_022336141.1"/>
    </source>
</evidence>
<reference evidence="5" key="1">
    <citation type="submission" date="2025-08" db="UniProtKB">
        <authorList>
            <consortium name="RefSeq"/>
        </authorList>
    </citation>
    <scope>IDENTIFICATION</scope>
    <source>
        <tissue evidence="5">Whole sample</tissue>
    </source>
</reference>
<dbReference type="SUPFAM" id="SSF56496">
    <property type="entry name" value="Fibrinogen C-terminal domain-like"/>
    <property type="match status" value="2"/>
</dbReference>
<dbReference type="FunFam" id="3.90.215.10:FF:000001">
    <property type="entry name" value="Tenascin isoform 1"/>
    <property type="match status" value="1"/>
</dbReference>
<dbReference type="SMART" id="SM00186">
    <property type="entry name" value="FBG"/>
    <property type="match status" value="1"/>
</dbReference>
<dbReference type="Pfam" id="PF00147">
    <property type="entry name" value="Fibrinogen_C"/>
    <property type="match status" value="2"/>
</dbReference>
<keyword evidence="4" id="KW-1185">Reference proteome</keyword>
<dbReference type="PANTHER" id="PTHR19143">
    <property type="entry name" value="FIBRINOGEN/TENASCIN/ANGIOPOEITIN"/>
    <property type="match status" value="1"/>
</dbReference>
<evidence type="ECO:0000259" key="3">
    <source>
        <dbReference type="PROSITE" id="PS51406"/>
    </source>
</evidence>
<evidence type="ECO:0000256" key="1">
    <source>
        <dbReference type="ARBA" id="ARBA00023157"/>
    </source>
</evidence>
<organism evidence="4 5">
    <name type="scientific">Crassostrea virginica</name>
    <name type="common">Eastern oyster</name>
    <dbReference type="NCBI Taxonomy" id="6565"/>
    <lineage>
        <taxon>Eukaryota</taxon>
        <taxon>Metazoa</taxon>
        <taxon>Spiralia</taxon>
        <taxon>Lophotrochozoa</taxon>
        <taxon>Mollusca</taxon>
        <taxon>Bivalvia</taxon>
        <taxon>Autobranchia</taxon>
        <taxon>Pteriomorphia</taxon>
        <taxon>Ostreida</taxon>
        <taxon>Ostreoidea</taxon>
        <taxon>Ostreidae</taxon>
        <taxon>Crassostrea</taxon>
    </lineage>
</organism>
<dbReference type="OrthoDB" id="7940501at2759"/>
<feature type="chain" id="PRO_5034488588" evidence="2">
    <location>
        <begin position="25"/>
        <end position="514"/>
    </location>
</feature>
<dbReference type="PROSITE" id="PS00514">
    <property type="entry name" value="FIBRINOGEN_C_1"/>
    <property type="match status" value="1"/>
</dbReference>
<dbReference type="InterPro" id="IPR036056">
    <property type="entry name" value="Fibrinogen-like_C"/>
</dbReference>
<dbReference type="InterPro" id="IPR050373">
    <property type="entry name" value="Fibrinogen_C-term_domain"/>
</dbReference>
<accession>A0A8B8E9H1</accession>
<dbReference type="InterPro" id="IPR002181">
    <property type="entry name" value="Fibrinogen_a/b/g_C_dom"/>
</dbReference>
<dbReference type="GeneID" id="111132604"/>
<sequence length="514" mass="59011">MYAMSNFKLYILFFLLECVMLVVSVDPHSQLKGNVESLLQMTPWKWRHLNTSVKVDSPVRVDVSLTSHYRLTGKHFITKYLQLQKQRDCASVLKRIPNTKGRDGVYTIYPDLKTRKWVYCDMTTDGGGWTVIQRRLDGSVDFYRNWESYKEGFGEAEGEYWLGSVMMVVSVQPHRQIKGNVESLLLTSGSWNWRHLNMSIKVDSPVSVDVSLHLTTMDVMNYFIIPLSLCWLQCVMVVVSLEPHSGIKGNVESLLQLTPWKWRHLNTSVKVDSPVSVDVSLTSHYRLTGKYFSKYLQLQKQRDCASVLKRIPNAKGRDGVYTIYPDMKTRKLVYCDMTTDGGGWTVIQRRLDGSVDFYRNWESYKEGFGKAEGEYWLGNEVLHLLTSRTKQELRVDLQKFSGTKVYAKYSIFSVGSKSDKYKLTIGGYRGTAGDSLAVHNGMKFTTKDQDNDTWGKNCAVEYKGAWWFVDCMHSDLNGPYHKSAVKSTNVVSWYKLGNEWISLKSAIMMIRPNA</sequence>
<evidence type="ECO:0000256" key="2">
    <source>
        <dbReference type="SAM" id="SignalP"/>
    </source>
</evidence>
<dbReference type="RefSeq" id="XP_022336141.1">
    <property type="nucleotide sequence ID" value="XM_022480433.1"/>
</dbReference>
<keyword evidence="2" id="KW-0732">Signal</keyword>
<dbReference type="Proteomes" id="UP000694844">
    <property type="component" value="Chromosome 5"/>
</dbReference>
<dbReference type="Gene3D" id="3.90.215.10">
    <property type="entry name" value="Gamma Fibrinogen, chain A, domain 1"/>
    <property type="match status" value="2"/>
</dbReference>
<feature type="signal peptide" evidence="2">
    <location>
        <begin position="1"/>
        <end position="24"/>
    </location>
</feature>
<gene>
    <name evidence="5" type="primary">LOC111132604</name>
</gene>
<dbReference type="KEGG" id="cvn:111132604"/>
<dbReference type="GO" id="GO:0005615">
    <property type="term" value="C:extracellular space"/>
    <property type="evidence" value="ECO:0007669"/>
    <property type="project" value="TreeGrafter"/>
</dbReference>
<feature type="domain" description="Fibrinogen C-terminal" evidence="3">
    <location>
        <begin position="80"/>
        <end position="163"/>
    </location>
</feature>
<evidence type="ECO:0000313" key="4">
    <source>
        <dbReference type="Proteomes" id="UP000694844"/>
    </source>
</evidence>
<protein>
    <submittedName>
        <fullName evidence="5">Angiopoietin-related protein 7-like</fullName>
    </submittedName>
</protein>
<dbReference type="CDD" id="cd00087">
    <property type="entry name" value="FReD"/>
    <property type="match status" value="1"/>
</dbReference>
<keyword evidence="1" id="KW-1015">Disulfide bond</keyword>
<feature type="domain" description="Fibrinogen C-terminal" evidence="3">
    <location>
        <begin position="295"/>
        <end position="514"/>
    </location>
</feature>
<dbReference type="NCBIfam" id="NF040941">
    <property type="entry name" value="GGGWT_bact"/>
    <property type="match status" value="2"/>
</dbReference>
<dbReference type="InterPro" id="IPR020837">
    <property type="entry name" value="Fibrinogen_CS"/>
</dbReference>